<comment type="similarity">
    <text evidence="2 13">Belongs to the GHMP kinase family. Mevalonate kinase subfamily.</text>
</comment>
<evidence type="ECO:0000256" key="13">
    <source>
        <dbReference type="PIRNR" id="PIRNR017288"/>
    </source>
</evidence>
<dbReference type="AlphaFoldDB" id="A0AAN6J1M4"/>
<proteinExistence type="inferred from homology"/>
<comment type="catalytic activity">
    <reaction evidence="12">
        <text>(R)-5-phosphomevalonate + ATP = (R)-5-diphosphomevalonate + ADP</text>
        <dbReference type="Rhea" id="RHEA:16341"/>
        <dbReference type="ChEBI" id="CHEBI:30616"/>
        <dbReference type="ChEBI" id="CHEBI:57557"/>
        <dbReference type="ChEBI" id="CHEBI:58146"/>
        <dbReference type="ChEBI" id="CHEBI:456216"/>
        <dbReference type="EC" id="2.7.4.2"/>
    </reaction>
    <physiologicalReaction direction="left-to-right" evidence="12">
        <dbReference type="Rhea" id="RHEA:16342"/>
    </physiologicalReaction>
</comment>
<dbReference type="GO" id="GO:0019287">
    <property type="term" value="P:isopentenyl diphosphate biosynthetic process, mevalonate pathway"/>
    <property type="evidence" value="ECO:0007669"/>
    <property type="project" value="UniProtKB-UniRule"/>
</dbReference>
<name>A0AAN6J1M4_EXODE</name>
<evidence type="ECO:0000256" key="3">
    <source>
        <dbReference type="ARBA" id="ARBA00012958"/>
    </source>
</evidence>
<dbReference type="PANTHER" id="PTHR31814">
    <property type="match status" value="1"/>
</dbReference>
<dbReference type="GO" id="GO:0006696">
    <property type="term" value="P:ergosterol biosynthetic process"/>
    <property type="evidence" value="ECO:0007669"/>
    <property type="project" value="TreeGrafter"/>
</dbReference>
<evidence type="ECO:0000256" key="5">
    <source>
        <dbReference type="ARBA" id="ARBA00022679"/>
    </source>
</evidence>
<evidence type="ECO:0000256" key="6">
    <source>
        <dbReference type="ARBA" id="ARBA00022741"/>
    </source>
</evidence>
<dbReference type="InterPro" id="IPR016005">
    <property type="entry name" value="Erg8"/>
</dbReference>
<dbReference type="Pfam" id="PF00288">
    <property type="entry name" value="GHMP_kinases_N"/>
    <property type="match status" value="1"/>
</dbReference>
<reference evidence="15" key="1">
    <citation type="submission" date="2023-01" db="EMBL/GenBank/DDBJ databases">
        <title>Exophiala dermititidis isolated from Cystic Fibrosis Patient.</title>
        <authorList>
            <person name="Kurbessoian T."/>
            <person name="Crocker A."/>
            <person name="Murante D."/>
            <person name="Hogan D.A."/>
            <person name="Stajich J.E."/>
        </authorList>
    </citation>
    <scope>NUCLEOTIDE SEQUENCE</scope>
    <source>
        <strain evidence="15">Ex8</strain>
    </source>
</reference>
<evidence type="ECO:0000256" key="4">
    <source>
        <dbReference type="ARBA" id="ARBA00022516"/>
    </source>
</evidence>
<dbReference type="GO" id="GO:0004631">
    <property type="term" value="F:phosphomevalonate kinase activity"/>
    <property type="evidence" value="ECO:0007669"/>
    <property type="project" value="UniProtKB-UniRule"/>
</dbReference>
<evidence type="ECO:0000256" key="2">
    <source>
        <dbReference type="ARBA" id="ARBA00006495"/>
    </source>
</evidence>
<dbReference type="InterPro" id="IPR014721">
    <property type="entry name" value="Ribsml_uS5_D2-typ_fold_subgr"/>
</dbReference>
<dbReference type="GO" id="GO:0005524">
    <property type="term" value="F:ATP binding"/>
    <property type="evidence" value="ECO:0007669"/>
    <property type="project" value="UniProtKB-UniRule"/>
</dbReference>
<evidence type="ECO:0000256" key="8">
    <source>
        <dbReference type="ARBA" id="ARBA00022840"/>
    </source>
</evidence>
<dbReference type="EC" id="2.7.4.2" evidence="3 13"/>
<evidence type="ECO:0000256" key="10">
    <source>
        <dbReference type="ARBA" id="ARBA00023098"/>
    </source>
</evidence>
<evidence type="ECO:0000256" key="11">
    <source>
        <dbReference type="ARBA" id="ARBA00023221"/>
    </source>
</evidence>
<accession>A0AAN6J1M4</accession>
<evidence type="ECO:0000256" key="1">
    <source>
        <dbReference type="ARBA" id="ARBA00005017"/>
    </source>
</evidence>
<keyword evidence="6" id="KW-0547">Nucleotide-binding</keyword>
<dbReference type="Proteomes" id="UP001161757">
    <property type="component" value="Unassembled WGS sequence"/>
</dbReference>
<dbReference type="PIRSF" id="PIRSF017288">
    <property type="entry name" value="PMK_GHMP_euk"/>
    <property type="match status" value="1"/>
</dbReference>
<comment type="pathway">
    <text evidence="1 13">Isoprenoid biosynthesis; isopentenyl diphosphate biosynthesis via mevalonate pathway; isopentenyl diphosphate from (R)-mevalonate: step 2/3.</text>
</comment>
<dbReference type="SUPFAM" id="SSF54211">
    <property type="entry name" value="Ribosomal protein S5 domain 2-like"/>
    <property type="match status" value="1"/>
</dbReference>
<dbReference type="InterPro" id="IPR035102">
    <property type="entry name" value="Phosphomevalonate_kinase"/>
</dbReference>
<dbReference type="InterPro" id="IPR020568">
    <property type="entry name" value="Ribosomal_Su5_D2-typ_SF"/>
</dbReference>
<dbReference type="InterPro" id="IPR006204">
    <property type="entry name" value="GHMP_kinase_N_dom"/>
</dbReference>
<sequence>MPPTEAMAVAASAPGKVLFAGGFLVLDRKHTGLVFGLNARIHVHVQPLGSEEATIRTRTANTTSTVLVKSPQFLDASWLYEVSEHKSEGQDQQAHASDGVAVNVRQIQDDSDYTQTANKFVETTLLYVLTYLAHVPTGRRPRTDLKITILADNDYYSQPTESSSSLSDLSASGTTTTFSNFGVKLSDAHKTGLGSSAALVTALVSALLVFHGAAAAKRQSSKSIGAAELDLDHRIIHNLAQAAHCAAQGKVGSGFDVAAAVYGSCLYRRFTPTILEAVGEPSTPGFGERLHRCVDDLELDSGRQWDVEVARQVVQIPDDLVLVMCDVDCGSETPGMVRKVLQWRKERAQEAEILWNALQQGMDDLCRELKRLAGTISTSFAAAAGKDGGEGGNGEDAKFKDLADILLTIRSLVREMSARSGVPVEPPVITELLDFCTALPGVVGGVAPGAGGYDAVALLVKNDPQVVRHLHDRLDGWRSRDGGSTGATIGKVRLLGVKQEKEGVRLEDGAVYRGWV</sequence>
<evidence type="ECO:0000256" key="7">
    <source>
        <dbReference type="ARBA" id="ARBA00022777"/>
    </source>
</evidence>
<dbReference type="EMBL" id="JAJGCB010000002">
    <property type="protein sequence ID" value="KAJ8994681.1"/>
    <property type="molecule type" value="Genomic_DNA"/>
</dbReference>
<evidence type="ECO:0000259" key="14">
    <source>
        <dbReference type="Pfam" id="PF00288"/>
    </source>
</evidence>
<comment type="caution">
    <text evidence="15">The sequence shown here is derived from an EMBL/GenBank/DDBJ whole genome shotgun (WGS) entry which is preliminary data.</text>
</comment>
<evidence type="ECO:0000313" key="15">
    <source>
        <dbReference type="EMBL" id="KAJ8994681.1"/>
    </source>
</evidence>
<dbReference type="GO" id="GO:0010142">
    <property type="term" value="P:farnesyl diphosphate biosynthetic process, mevalonate pathway"/>
    <property type="evidence" value="ECO:0007669"/>
    <property type="project" value="TreeGrafter"/>
</dbReference>
<keyword evidence="4 13" id="KW-0444">Lipid biosynthesis</keyword>
<evidence type="ECO:0000256" key="9">
    <source>
        <dbReference type="ARBA" id="ARBA00022955"/>
    </source>
</evidence>
<keyword evidence="11 13" id="KW-0753">Steroid metabolism</keyword>
<evidence type="ECO:0000313" key="16">
    <source>
        <dbReference type="Proteomes" id="UP001161757"/>
    </source>
</evidence>
<gene>
    <name evidence="15" type="primary">ERG8</name>
    <name evidence="15" type="ORF">HRR80_001383</name>
</gene>
<protein>
    <recommendedName>
        <fullName evidence="3 13">Phosphomevalonate kinase</fullName>
        <ecNumber evidence="3 13">2.7.4.2</ecNumber>
    </recommendedName>
</protein>
<keyword evidence="8" id="KW-0067">ATP-binding</keyword>
<keyword evidence="10 13" id="KW-0443">Lipid metabolism</keyword>
<organism evidence="15 16">
    <name type="scientific">Exophiala dermatitidis</name>
    <name type="common">Black yeast-like fungus</name>
    <name type="synonym">Wangiella dermatitidis</name>
    <dbReference type="NCBI Taxonomy" id="5970"/>
    <lineage>
        <taxon>Eukaryota</taxon>
        <taxon>Fungi</taxon>
        <taxon>Dikarya</taxon>
        <taxon>Ascomycota</taxon>
        <taxon>Pezizomycotina</taxon>
        <taxon>Eurotiomycetes</taxon>
        <taxon>Chaetothyriomycetidae</taxon>
        <taxon>Chaetothyriales</taxon>
        <taxon>Herpotrichiellaceae</taxon>
        <taxon>Exophiala</taxon>
    </lineage>
</organism>
<keyword evidence="5 13" id="KW-0808">Transferase</keyword>
<evidence type="ECO:0000256" key="12">
    <source>
        <dbReference type="ARBA" id="ARBA00029326"/>
    </source>
</evidence>
<dbReference type="Gene3D" id="3.30.230.10">
    <property type="match status" value="1"/>
</dbReference>
<keyword evidence="9 13" id="KW-0752">Steroid biosynthesis</keyword>
<feature type="domain" description="GHMP kinase N-terminal" evidence="14">
    <location>
        <begin position="190"/>
        <end position="263"/>
    </location>
</feature>
<dbReference type="GO" id="GO:0005777">
    <property type="term" value="C:peroxisome"/>
    <property type="evidence" value="ECO:0007669"/>
    <property type="project" value="TreeGrafter"/>
</dbReference>
<keyword evidence="7 13" id="KW-0418">Kinase</keyword>
<dbReference type="PANTHER" id="PTHR31814:SF2">
    <property type="entry name" value="PHOSPHOMEVALONATE KINASE"/>
    <property type="match status" value="1"/>
</dbReference>